<keyword evidence="1" id="KW-1133">Transmembrane helix</keyword>
<dbReference type="AlphaFoldDB" id="A0A172T9B3"/>
<gene>
    <name evidence="2" type="ORF">SU48_07275</name>
</gene>
<evidence type="ECO:0000256" key="1">
    <source>
        <dbReference type="SAM" id="Phobius"/>
    </source>
</evidence>
<feature type="transmembrane region" description="Helical" evidence="1">
    <location>
        <begin position="55"/>
        <end position="73"/>
    </location>
</feature>
<proteinExistence type="predicted"/>
<dbReference type="EMBL" id="CP011387">
    <property type="protein sequence ID" value="ANE43600.1"/>
    <property type="molecule type" value="Genomic_DNA"/>
</dbReference>
<feature type="transmembrane region" description="Helical" evidence="1">
    <location>
        <begin position="12"/>
        <end position="35"/>
    </location>
</feature>
<organism evidence="2 3">
    <name type="scientific">Deinococcus puniceus</name>
    <dbReference type="NCBI Taxonomy" id="1182568"/>
    <lineage>
        <taxon>Bacteria</taxon>
        <taxon>Thermotogati</taxon>
        <taxon>Deinococcota</taxon>
        <taxon>Deinococci</taxon>
        <taxon>Deinococcales</taxon>
        <taxon>Deinococcaceae</taxon>
        <taxon>Deinococcus</taxon>
    </lineage>
</organism>
<dbReference type="Proteomes" id="UP000077363">
    <property type="component" value="Chromosome"/>
</dbReference>
<sequence>MQDGAEAEAGALWSALAGGAGLSFAFGLSAEGFGVQSANLDGQEVHGVLRGRGLWVARWCAFLVALWCALVGARRMLRVAHRGMSRVA</sequence>
<dbReference type="PATRIC" id="fig|1182568.3.peg.1515"/>
<keyword evidence="1" id="KW-0812">Transmembrane</keyword>
<reference evidence="2 3" key="1">
    <citation type="submission" date="2015-01" db="EMBL/GenBank/DDBJ databases">
        <title>Deinococcus puniceus/DY1/ whole genome sequencing.</title>
        <authorList>
            <person name="Kim M.K."/>
            <person name="Srinivasan S."/>
            <person name="Lee J.-J."/>
        </authorList>
    </citation>
    <scope>NUCLEOTIDE SEQUENCE [LARGE SCALE GENOMIC DNA]</scope>
    <source>
        <strain evidence="2 3">DY1</strain>
    </source>
</reference>
<name>A0A172T9B3_9DEIO</name>
<accession>A0A172T9B3</accession>
<protein>
    <submittedName>
        <fullName evidence="2">Uncharacterized protein</fullName>
    </submittedName>
</protein>
<evidence type="ECO:0000313" key="3">
    <source>
        <dbReference type="Proteomes" id="UP000077363"/>
    </source>
</evidence>
<evidence type="ECO:0000313" key="2">
    <source>
        <dbReference type="EMBL" id="ANE43600.1"/>
    </source>
</evidence>
<keyword evidence="3" id="KW-1185">Reference proteome</keyword>
<dbReference type="KEGG" id="dpu:SU48_07275"/>
<keyword evidence="1" id="KW-0472">Membrane</keyword>